<keyword evidence="1" id="KW-0805">Transcription regulation</keyword>
<feature type="domain" description="HTH crp-type" evidence="5">
    <location>
        <begin position="158"/>
        <end position="226"/>
    </location>
</feature>
<dbReference type="InterPro" id="IPR012318">
    <property type="entry name" value="HTH_CRP"/>
</dbReference>
<dbReference type="CDD" id="cd00038">
    <property type="entry name" value="CAP_ED"/>
    <property type="match status" value="1"/>
</dbReference>
<dbReference type="InterPro" id="IPR036390">
    <property type="entry name" value="WH_DNA-bd_sf"/>
</dbReference>
<gene>
    <name evidence="6" type="ORF">BHLFYP23_00013</name>
</gene>
<dbReference type="SUPFAM" id="SSF51206">
    <property type="entry name" value="cAMP-binding domain-like"/>
    <property type="match status" value="1"/>
</dbReference>
<evidence type="ECO:0000256" key="2">
    <source>
        <dbReference type="ARBA" id="ARBA00023125"/>
    </source>
</evidence>
<dbReference type="PROSITE" id="PS51063">
    <property type="entry name" value="HTH_CRP_2"/>
    <property type="match status" value="1"/>
</dbReference>
<dbReference type="InterPro" id="IPR018490">
    <property type="entry name" value="cNMP-bd_dom_sf"/>
</dbReference>
<evidence type="ECO:0000259" key="4">
    <source>
        <dbReference type="PROSITE" id="PS50042"/>
    </source>
</evidence>
<dbReference type="InterPro" id="IPR000595">
    <property type="entry name" value="cNMP-bd_dom"/>
</dbReference>
<dbReference type="EMBL" id="CACRSY010000012">
    <property type="protein sequence ID" value="VYT06670.1"/>
    <property type="molecule type" value="Genomic_DNA"/>
</dbReference>
<evidence type="ECO:0000256" key="3">
    <source>
        <dbReference type="ARBA" id="ARBA00023163"/>
    </source>
</evidence>
<dbReference type="SUPFAM" id="SSF46785">
    <property type="entry name" value="Winged helix' DNA-binding domain"/>
    <property type="match status" value="1"/>
</dbReference>
<dbReference type="Gene3D" id="2.60.120.10">
    <property type="entry name" value="Jelly Rolls"/>
    <property type="match status" value="1"/>
</dbReference>
<dbReference type="PROSITE" id="PS50042">
    <property type="entry name" value="CNMP_BINDING_3"/>
    <property type="match status" value="1"/>
</dbReference>
<dbReference type="GO" id="GO:0006355">
    <property type="term" value="P:regulation of DNA-templated transcription"/>
    <property type="evidence" value="ECO:0007669"/>
    <property type="project" value="InterPro"/>
</dbReference>
<dbReference type="InterPro" id="IPR014710">
    <property type="entry name" value="RmlC-like_jellyroll"/>
</dbReference>
<name>A0A6N2TLK4_BLAHA</name>
<evidence type="ECO:0000313" key="6">
    <source>
        <dbReference type="EMBL" id="VYT06670.1"/>
    </source>
</evidence>
<dbReference type="AlphaFoldDB" id="A0A6N2TLK4"/>
<feature type="domain" description="Cyclic nucleotide-binding" evidence="4">
    <location>
        <begin position="17"/>
        <end position="89"/>
    </location>
</feature>
<reference evidence="6" key="1">
    <citation type="submission" date="2019-11" db="EMBL/GenBank/DDBJ databases">
        <authorList>
            <person name="Feng L."/>
        </authorList>
    </citation>
    <scope>NUCLEOTIDE SEQUENCE</scope>
    <source>
        <strain evidence="6">BhanseniiLFYP23</strain>
    </source>
</reference>
<dbReference type="RefSeq" id="WP_156342352.1">
    <property type="nucleotide sequence ID" value="NZ_CACRSY010000012.1"/>
</dbReference>
<keyword evidence="2" id="KW-0238">DNA-binding</keyword>
<sequence length="227" mass="26112">MQKLYKEYLSELKTMKLFYGIQESEMTAMLGCIGAYLKEYKKNQYIITLEENVEAVGILLSGKVDMIKEDLWGNKTLLVSMQKGELFGESFSCGIVKNATVSFVADTASKILFLPFSRILRTCNMSCKFHHRLIENMVTVIAEKNVVLMDKVDILSKKTLREKIATYLLQEASKQQSLYFDIPLGRVQLAEYLCADRSALTRELNVMKTEGYIDFDKNTFRLLKKFE</sequence>
<organism evidence="6">
    <name type="scientific">Blautia hansenii</name>
    <name type="common">Ruminococcus hansenii</name>
    <dbReference type="NCBI Taxonomy" id="1322"/>
    <lineage>
        <taxon>Bacteria</taxon>
        <taxon>Bacillati</taxon>
        <taxon>Bacillota</taxon>
        <taxon>Clostridia</taxon>
        <taxon>Lachnospirales</taxon>
        <taxon>Lachnospiraceae</taxon>
        <taxon>Blautia</taxon>
    </lineage>
</organism>
<dbReference type="Pfam" id="PF13545">
    <property type="entry name" value="HTH_Crp_2"/>
    <property type="match status" value="1"/>
</dbReference>
<evidence type="ECO:0000256" key="1">
    <source>
        <dbReference type="ARBA" id="ARBA00023015"/>
    </source>
</evidence>
<protein>
    <submittedName>
        <fullName evidence="6">Transcriptional activator FtrB</fullName>
    </submittedName>
</protein>
<accession>A0A6N2TLK4</accession>
<dbReference type="Pfam" id="PF00027">
    <property type="entry name" value="cNMP_binding"/>
    <property type="match status" value="1"/>
</dbReference>
<proteinExistence type="predicted"/>
<dbReference type="GO" id="GO:0003677">
    <property type="term" value="F:DNA binding"/>
    <property type="evidence" value="ECO:0007669"/>
    <property type="project" value="UniProtKB-KW"/>
</dbReference>
<keyword evidence="3" id="KW-0804">Transcription</keyword>
<evidence type="ECO:0000259" key="5">
    <source>
        <dbReference type="PROSITE" id="PS51063"/>
    </source>
</evidence>